<feature type="compositionally biased region" description="Acidic residues" evidence="1">
    <location>
        <begin position="91"/>
        <end position="102"/>
    </location>
</feature>
<comment type="caution">
    <text evidence="2">The sequence shown here is derived from an EMBL/GenBank/DDBJ whole genome shotgun (WGS) entry which is preliminary data.</text>
</comment>
<evidence type="ECO:0000313" key="2">
    <source>
        <dbReference type="EMBL" id="KAA6380343.1"/>
    </source>
</evidence>
<dbReference type="AlphaFoldDB" id="A0A5J4VCZ3"/>
<dbReference type="EMBL" id="SNRW01007958">
    <property type="protein sequence ID" value="KAA6380343.1"/>
    <property type="molecule type" value="Genomic_DNA"/>
</dbReference>
<protein>
    <submittedName>
        <fullName evidence="2">Uncharacterized protein</fullName>
    </submittedName>
</protein>
<feature type="region of interest" description="Disordered" evidence="1">
    <location>
        <begin position="75"/>
        <end position="103"/>
    </location>
</feature>
<reference evidence="2 3" key="1">
    <citation type="submission" date="2019-03" db="EMBL/GenBank/DDBJ databases">
        <title>Single cell metagenomics reveals metabolic interactions within the superorganism composed of flagellate Streblomastix strix and complex community of Bacteroidetes bacteria on its surface.</title>
        <authorList>
            <person name="Treitli S.C."/>
            <person name="Kolisko M."/>
            <person name="Husnik F."/>
            <person name="Keeling P."/>
            <person name="Hampl V."/>
        </authorList>
    </citation>
    <scope>NUCLEOTIDE SEQUENCE [LARGE SCALE GENOMIC DNA]</scope>
    <source>
        <strain evidence="2">ST1C</strain>
    </source>
</reference>
<accession>A0A5J4VCZ3</accession>
<organism evidence="2 3">
    <name type="scientific">Streblomastix strix</name>
    <dbReference type="NCBI Taxonomy" id="222440"/>
    <lineage>
        <taxon>Eukaryota</taxon>
        <taxon>Metamonada</taxon>
        <taxon>Preaxostyla</taxon>
        <taxon>Oxymonadida</taxon>
        <taxon>Streblomastigidae</taxon>
        <taxon>Streblomastix</taxon>
    </lineage>
</organism>
<gene>
    <name evidence="2" type="ORF">EZS28_024130</name>
</gene>
<name>A0A5J4VCZ3_9EUKA</name>
<evidence type="ECO:0000256" key="1">
    <source>
        <dbReference type="SAM" id="MobiDB-lite"/>
    </source>
</evidence>
<evidence type="ECO:0000313" key="3">
    <source>
        <dbReference type="Proteomes" id="UP000324800"/>
    </source>
</evidence>
<dbReference type="Proteomes" id="UP000324800">
    <property type="component" value="Unassembled WGS sequence"/>
</dbReference>
<sequence length="117" mass="14338">MRQRWMIISDPHVMEICTHILREIVDASYHEEVKRVERLHLQLQRQNKRKKEEENNINVEILFKNEQKRIEYYNTDDEEDELIEELKNESSSDEEEKEEELERDIRNRALLALGMNK</sequence>
<proteinExistence type="predicted"/>